<name>A0A3M6QXI5_9BURK</name>
<organism evidence="6 7">
    <name type="scientific">Corticibacter populi</name>
    <dbReference type="NCBI Taxonomy" id="1550736"/>
    <lineage>
        <taxon>Bacteria</taxon>
        <taxon>Pseudomonadati</taxon>
        <taxon>Pseudomonadota</taxon>
        <taxon>Betaproteobacteria</taxon>
        <taxon>Burkholderiales</taxon>
        <taxon>Comamonadaceae</taxon>
        <taxon>Corticibacter</taxon>
    </lineage>
</organism>
<evidence type="ECO:0000313" key="6">
    <source>
        <dbReference type="EMBL" id="RMX07717.1"/>
    </source>
</evidence>
<dbReference type="CDD" id="cd05466">
    <property type="entry name" value="PBP2_LTTR_substrate"/>
    <property type="match status" value="1"/>
</dbReference>
<dbReference type="InterPro" id="IPR005119">
    <property type="entry name" value="LysR_subst-bd"/>
</dbReference>
<gene>
    <name evidence="6" type="ORF">D8I35_00840</name>
</gene>
<dbReference type="PANTHER" id="PTHR30419">
    <property type="entry name" value="HTH-TYPE TRANSCRIPTIONAL REGULATOR YBHD"/>
    <property type="match status" value="1"/>
</dbReference>
<dbReference type="PANTHER" id="PTHR30419:SF8">
    <property type="entry name" value="NITROGEN ASSIMILATION TRANSCRIPTIONAL ACTIVATOR-RELATED"/>
    <property type="match status" value="1"/>
</dbReference>
<evidence type="ECO:0000256" key="3">
    <source>
        <dbReference type="ARBA" id="ARBA00023125"/>
    </source>
</evidence>
<protein>
    <submittedName>
        <fullName evidence="6">LysR family transcriptional regulator</fullName>
    </submittedName>
</protein>
<dbReference type="EMBL" id="RDQO01000001">
    <property type="protein sequence ID" value="RMX07717.1"/>
    <property type="molecule type" value="Genomic_DNA"/>
</dbReference>
<keyword evidence="2" id="KW-0805">Transcription regulation</keyword>
<dbReference type="InterPro" id="IPR036388">
    <property type="entry name" value="WH-like_DNA-bd_sf"/>
</dbReference>
<dbReference type="InterPro" id="IPR050950">
    <property type="entry name" value="HTH-type_LysR_regulators"/>
</dbReference>
<keyword evidence="4" id="KW-0804">Transcription</keyword>
<sequence length="301" mass="32552">MEHKQLISLTLAIERGSLSAAAALLDVDPSSVSRNIRKLEDEFGIALIERRRHGIAPTEAGKLFVKYHQNYVNETDALRTQIEDLRALRTGYLSIATGEVFVNGLIDHVLRDFTQTYPNIAVELQVADIGMLKDILTNGMADFGLSYNVGYDEELLVAARAPSPIVLLVAPQHPAAHLSAPVELGDIAQYNVGVPQNISALRRLIHEAERAANISLGFSFKTNSLGALVQYVRSGLGVALVPGCAIYGASSGITAMPVASDILSNAEVNLITRRGRKLSASAQIFINAVRRNLERIGADRC</sequence>
<dbReference type="RefSeq" id="WP_122225838.1">
    <property type="nucleotide sequence ID" value="NZ_RDQO01000001.1"/>
</dbReference>
<dbReference type="Pfam" id="PF00126">
    <property type="entry name" value="HTH_1"/>
    <property type="match status" value="1"/>
</dbReference>
<comment type="caution">
    <text evidence="6">The sequence shown here is derived from an EMBL/GenBank/DDBJ whole genome shotgun (WGS) entry which is preliminary data.</text>
</comment>
<dbReference type="GO" id="GO:0005829">
    <property type="term" value="C:cytosol"/>
    <property type="evidence" value="ECO:0007669"/>
    <property type="project" value="TreeGrafter"/>
</dbReference>
<dbReference type="SUPFAM" id="SSF53850">
    <property type="entry name" value="Periplasmic binding protein-like II"/>
    <property type="match status" value="1"/>
</dbReference>
<dbReference type="AlphaFoldDB" id="A0A3M6QXI5"/>
<accession>A0A3M6QXI5</accession>
<dbReference type="SUPFAM" id="SSF46785">
    <property type="entry name" value="Winged helix' DNA-binding domain"/>
    <property type="match status" value="1"/>
</dbReference>
<dbReference type="GO" id="GO:0003700">
    <property type="term" value="F:DNA-binding transcription factor activity"/>
    <property type="evidence" value="ECO:0007669"/>
    <property type="project" value="InterPro"/>
</dbReference>
<proteinExistence type="inferred from homology"/>
<feature type="domain" description="HTH lysR-type" evidence="5">
    <location>
        <begin position="1"/>
        <end position="58"/>
    </location>
</feature>
<evidence type="ECO:0000256" key="1">
    <source>
        <dbReference type="ARBA" id="ARBA00009437"/>
    </source>
</evidence>
<dbReference type="Gene3D" id="1.10.10.10">
    <property type="entry name" value="Winged helix-like DNA-binding domain superfamily/Winged helix DNA-binding domain"/>
    <property type="match status" value="1"/>
</dbReference>
<evidence type="ECO:0000256" key="4">
    <source>
        <dbReference type="ARBA" id="ARBA00023163"/>
    </source>
</evidence>
<dbReference type="Gene3D" id="3.40.190.290">
    <property type="match status" value="1"/>
</dbReference>
<dbReference type="InterPro" id="IPR036390">
    <property type="entry name" value="WH_DNA-bd_sf"/>
</dbReference>
<evidence type="ECO:0000313" key="7">
    <source>
        <dbReference type="Proteomes" id="UP000278006"/>
    </source>
</evidence>
<keyword evidence="3" id="KW-0238">DNA-binding</keyword>
<dbReference type="GO" id="GO:0003677">
    <property type="term" value="F:DNA binding"/>
    <property type="evidence" value="ECO:0007669"/>
    <property type="project" value="UniProtKB-KW"/>
</dbReference>
<dbReference type="PROSITE" id="PS50931">
    <property type="entry name" value="HTH_LYSR"/>
    <property type="match status" value="1"/>
</dbReference>
<dbReference type="Pfam" id="PF03466">
    <property type="entry name" value="LysR_substrate"/>
    <property type="match status" value="1"/>
</dbReference>
<dbReference type="InterPro" id="IPR000847">
    <property type="entry name" value="LysR_HTH_N"/>
</dbReference>
<evidence type="ECO:0000259" key="5">
    <source>
        <dbReference type="PROSITE" id="PS50931"/>
    </source>
</evidence>
<dbReference type="Proteomes" id="UP000278006">
    <property type="component" value="Unassembled WGS sequence"/>
</dbReference>
<reference evidence="6 7" key="1">
    <citation type="submission" date="2018-10" db="EMBL/GenBank/DDBJ databases">
        <title>Draft genome of Cortibacter populi DSM10536.</title>
        <authorList>
            <person name="Bernier A.-M."/>
            <person name="Bernard K."/>
        </authorList>
    </citation>
    <scope>NUCLEOTIDE SEQUENCE [LARGE SCALE GENOMIC DNA]</scope>
    <source>
        <strain evidence="6 7">DSM 105136</strain>
    </source>
</reference>
<evidence type="ECO:0000256" key="2">
    <source>
        <dbReference type="ARBA" id="ARBA00023015"/>
    </source>
</evidence>
<dbReference type="OrthoDB" id="8594260at2"/>
<comment type="similarity">
    <text evidence="1">Belongs to the LysR transcriptional regulatory family.</text>
</comment>
<keyword evidence="7" id="KW-1185">Reference proteome</keyword>